<dbReference type="Gene3D" id="3.20.20.100">
    <property type="entry name" value="NADP-dependent oxidoreductase domain"/>
    <property type="match status" value="1"/>
</dbReference>
<name>A0A8S4RKF0_9NEOP</name>
<dbReference type="Proteomes" id="UP000838756">
    <property type="component" value="Unassembled WGS sequence"/>
</dbReference>
<keyword evidence="2" id="KW-1185">Reference proteome</keyword>
<gene>
    <name evidence="1" type="primary">jg13085</name>
    <name evidence="1" type="ORF">PAEG_LOCUS15534</name>
</gene>
<reference evidence="1" key="1">
    <citation type="submission" date="2022-03" db="EMBL/GenBank/DDBJ databases">
        <authorList>
            <person name="Lindestad O."/>
        </authorList>
    </citation>
    <scope>NUCLEOTIDE SEQUENCE</scope>
</reference>
<sequence>MFSSLDANPQDKLIERRQLNDGNWMPTACFGTYTEDLNQMHRVRQSVIDAIEAGYRCIDTAFGYLTEDGRRGDG</sequence>
<dbReference type="EMBL" id="CAKXAJ010025344">
    <property type="protein sequence ID" value="CAH2238447.1"/>
    <property type="molecule type" value="Genomic_DNA"/>
</dbReference>
<evidence type="ECO:0000313" key="1">
    <source>
        <dbReference type="EMBL" id="CAH2238447.1"/>
    </source>
</evidence>
<dbReference type="OrthoDB" id="416253at2759"/>
<comment type="caution">
    <text evidence="1">The sequence shown here is derived from an EMBL/GenBank/DDBJ whole genome shotgun (WGS) entry which is preliminary data.</text>
</comment>
<dbReference type="AlphaFoldDB" id="A0A8S4RKF0"/>
<dbReference type="SUPFAM" id="SSF51430">
    <property type="entry name" value="NAD(P)-linked oxidoreductase"/>
    <property type="match status" value="1"/>
</dbReference>
<evidence type="ECO:0000313" key="2">
    <source>
        <dbReference type="Proteomes" id="UP000838756"/>
    </source>
</evidence>
<proteinExistence type="predicted"/>
<organism evidence="1 2">
    <name type="scientific">Pararge aegeria aegeria</name>
    <dbReference type="NCBI Taxonomy" id="348720"/>
    <lineage>
        <taxon>Eukaryota</taxon>
        <taxon>Metazoa</taxon>
        <taxon>Ecdysozoa</taxon>
        <taxon>Arthropoda</taxon>
        <taxon>Hexapoda</taxon>
        <taxon>Insecta</taxon>
        <taxon>Pterygota</taxon>
        <taxon>Neoptera</taxon>
        <taxon>Endopterygota</taxon>
        <taxon>Lepidoptera</taxon>
        <taxon>Glossata</taxon>
        <taxon>Ditrysia</taxon>
        <taxon>Papilionoidea</taxon>
        <taxon>Nymphalidae</taxon>
        <taxon>Satyrinae</taxon>
        <taxon>Satyrini</taxon>
        <taxon>Parargina</taxon>
        <taxon>Pararge</taxon>
    </lineage>
</organism>
<accession>A0A8S4RKF0</accession>
<dbReference type="InterPro" id="IPR036812">
    <property type="entry name" value="NAD(P)_OxRdtase_dom_sf"/>
</dbReference>
<protein>
    <submittedName>
        <fullName evidence="1">Jg13085 protein</fullName>
    </submittedName>
</protein>